<keyword evidence="5" id="KW-1185">Reference proteome</keyword>
<sequence>MKIAVVVFLFGGASGGIKAANTIASQLSDCGHDVTLLTCEEVKGTFFEVHRDVPLHTIGKVFSKAEYEKYPEAAIDSNPYMFQMLEDRFQPIKQQHLFMEDLLYRDLRLLRPDCVVSVLFQTHAFAVPAAARAGIPIIASEHNSPKSYQELWWMSRDELDYLYEMLGYTDKIHILSPSYSSGYPAKLHHKMVPIGNGIDPAAPQKGPRENRIIAVGELSEWKNYGVLIDAFMLISETFPDWKLQLYGEGPEKEALMKKVSKNAHVVKRVLFMSIAPQREVLESLRSAKIFCHPSLAESFGLAVAEGLAAGLPAIGLVETDGVNQLIHDGINGYLVPTDGAATGIAEALSKMMKDSEHLESMGREAAASVEHLSSGAIAEQWDQLVNRVCAAAPTRKRDIVMNDVHYLPLVTVVSIVRADLSAVIASLQSVWNQSYDRIEHVAIDCSMDNQETMEFIKSNLHLMDERIMSASSGKDSIISAIQRTKGEIVVVLDGSERLDRFAVERAVLALSSPQADVVVGTALVATERAQPGYEGQVADLSLIWTGENLVGGSVFARRAAFESQPIKTCEGSDRLKWFLSLYDRSNEIIYENSLFVHAERNYNAGLDETKFDIIQSYAYMKFDKIKKDDINFLLKYFRNDDEVKGTNGEGRVHQLIGEHIHRQDFVHSIVKAMYFHRSENILIQKHTEMSLISRIEATFPKRRMYRVKEVMKYKLKGTVWFKPAKSVYAMGKKIKRTLIKQ</sequence>
<feature type="domain" description="Glycosyltransferase subfamily 4-like N-terminal" evidence="3">
    <location>
        <begin position="22"/>
        <end position="201"/>
    </location>
</feature>
<gene>
    <name evidence="4" type="ORF">J2T15_004694</name>
</gene>
<evidence type="ECO:0000256" key="1">
    <source>
        <dbReference type="SAM" id="SignalP"/>
    </source>
</evidence>
<evidence type="ECO:0000313" key="4">
    <source>
        <dbReference type="EMBL" id="MDQ0115236.1"/>
    </source>
</evidence>
<keyword evidence="1" id="KW-0732">Signal</keyword>
<accession>A0ABT9U6H0</accession>
<dbReference type="Pfam" id="PF13439">
    <property type="entry name" value="Glyco_transf_4"/>
    <property type="match status" value="1"/>
</dbReference>
<evidence type="ECO:0000259" key="3">
    <source>
        <dbReference type="Pfam" id="PF13439"/>
    </source>
</evidence>
<dbReference type="Proteomes" id="UP001229346">
    <property type="component" value="Unassembled WGS sequence"/>
</dbReference>
<dbReference type="RefSeq" id="WP_307206700.1">
    <property type="nucleotide sequence ID" value="NZ_JAUSSU010000010.1"/>
</dbReference>
<name>A0ABT9U6H0_PAEHA</name>
<reference evidence="4 5" key="1">
    <citation type="submission" date="2023-07" db="EMBL/GenBank/DDBJ databases">
        <title>Sorghum-associated microbial communities from plants grown in Nebraska, USA.</title>
        <authorList>
            <person name="Schachtman D."/>
        </authorList>
    </citation>
    <scope>NUCLEOTIDE SEQUENCE [LARGE SCALE GENOMIC DNA]</scope>
    <source>
        <strain evidence="4 5">CC482</strain>
    </source>
</reference>
<dbReference type="PANTHER" id="PTHR45947:SF3">
    <property type="entry name" value="SULFOQUINOVOSYL TRANSFERASE SQD2"/>
    <property type="match status" value="1"/>
</dbReference>
<dbReference type="SUPFAM" id="SSF53756">
    <property type="entry name" value="UDP-Glycosyltransferase/glycogen phosphorylase"/>
    <property type="match status" value="1"/>
</dbReference>
<feature type="signal peptide" evidence="1">
    <location>
        <begin position="1"/>
        <end position="19"/>
    </location>
</feature>
<dbReference type="InterPro" id="IPR029044">
    <property type="entry name" value="Nucleotide-diphossugar_trans"/>
</dbReference>
<comment type="caution">
    <text evidence="4">The sequence shown here is derived from an EMBL/GenBank/DDBJ whole genome shotgun (WGS) entry which is preliminary data.</text>
</comment>
<dbReference type="SUPFAM" id="SSF53448">
    <property type="entry name" value="Nucleotide-diphospho-sugar transferases"/>
    <property type="match status" value="1"/>
</dbReference>
<evidence type="ECO:0000313" key="5">
    <source>
        <dbReference type="Proteomes" id="UP001229346"/>
    </source>
</evidence>
<dbReference type="Gene3D" id="3.90.550.10">
    <property type="entry name" value="Spore Coat Polysaccharide Biosynthesis Protein SpsA, Chain A"/>
    <property type="match status" value="1"/>
</dbReference>
<feature type="domain" description="Glycosyl transferase family 1" evidence="2">
    <location>
        <begin position="204"/>
        <end position="365"/>
    </location>
</feature>
<dbReference type="Pfam" id="PF00534">
    <property type="entry name" value="Glycos_transf_1"/>
    <property type="match status" value="1"/>
</dbReference>
<protein>
    <submittedName>
        <fullName evidence="4">Glycosyltransferase involved in cell wall biosynthesis</fullName>
    </submittedName>
</protein>
<dbReference type="Gene3D" id="3.40.50.2000">
    <property type="entry name" value="Glycogen Phosphorylase B"/>
    <property type="match status" value="2"/>
</dbReference>
<dbReference type="InterPro" id="IPR001296">
    <property type="entry name" value="Glyco_trans_1"/>
</dbReference>
<dbReference type="InterPro" id="IPR050194">
    <property type="entry name" value="Glycosyltransferase_grp1"/>
</dbReference>
<organism evidence="4 5">
    <name type="scientific">Paenibacillus harenae</name>
    <dbReference type="NCBI Taxonomy" id="306543"/>
    <lineage>
        <taxon>Bacteria</taxon>
        <taxon>Bacillati</taxon>
        <taxon>Bacillota</taxon>
        <taxon>Bacilli</taxon>
        <taxon>Bacillales</taxon>
        <taxon>Paenibacillaceae</taxon>
        <taxon>Paenibacillus</taxon>
    </lineage>
</organism>
<proteinExistence type="predicted"/>
<dbReference type="EMBL" id="JAUSSU010000010">
    <property type="protein sequence ID" value="MDQ0115236.1"/>
    <property type="molecule type" value="Genomic_DNA"/>
</dbReference>
<feature type="chain" id="PRO_5046942741" evidence="1">
    <location>
        <begin position="20"/>
        <end position="741"/>
    </location>
</feature>
<evidence type="ECO:0000259" key="2">
    <source>
        <dbReference type="Pfam" id="PF00534"/>
    </source>
</evidence>
<dbReference type="PANTHER" id="PTHR45947">
    <property type="entry name" value="SULFOQUINOVOSYL TRANSFERASE SQD2"/>
    <property type="match status" value="1"/>
</dbReference>
<dbReference type="InterPro" id="IPR028098">
    <property type="entry name" value="Glyco_trans_4-like_N"/>
</dbReference>